<sequence length="128" mass="13732">MDHLPPTYIEERLAADEAKRLAALQQEAIQQRAQQAKQQQITPRNLTQALLQRPPLSRPNSSGFLGGIYQGFMRAASASPSPLPSPGPTPCATPPPGQVKPVMSVEAEKLIAEQKRDADIVGGLGTKL</sequence>
<name>A0A4U0VI73_9PEZI</name>
<reference evidence="2 3" key="1">
    <citation type="submission" date="2017-03" db="EMBL/GenBank/DDBJ databases">
        <title>Genomes of endolithic fungi from Antarctica.</title>
        <authorList>
            <person name="Coleine C."/>
            <person name="Masonjones S."/>
            <person name="Stajich J.E."/>
        </authorList>
    </citation>
    <scope>NUCLEOTIDE SEQUENCE [LARGE SCALE GENOMIC DNA]</scope>
    <source>
        <strain evidence="2 3">CCFEE 5311</strain>
    </source>
</reference>
<dbReference type="EMBL" id="NAJP01000004">
    <property type="protein sequence ID" value="TKA47996.1"/>
    <property type="molecule type" value="Genomic_DNA"/>
</dbReference>
<comment type="caution">
    <text evidence="2">The sequence shown here is derived from an EMBL/GenBank/DDBJ whole genome shotgun (WGS) entry which is preliminary data.</text>
</comment>
<evidence type="ECO:0000256" key="1">
    <source>
        <dbReference type="SAM" id="MobiDB-lite"/>
    </source>
</evidence>
<dbReference type="Proteomes" id="UP000310066">
    <property type="component" value="Unassembled WGS sequence"/>
</dbReference>
<dbReference type="AlphaFoldDB" id="A0A4U0VI73"/>
<protein>
    <submittedName>
        <fullName evidence="2">Uncharacterized protein</fullName>
    </submittedName>
</protein>
<feature type="compositionally biased region" description="Pro residues" evidence="1">
    <location>
        <begin position="81"/>
        <end position="98"/>
    </location>
</feature>
<proteinExistence type="predicted"/>
<accession>A0A4U0VI73</accession>
<evidence type="ECO:0000313" key="3">
    <source>
        <dbReference type="Proteomes" id="UP000310066"/>
    </source>
</evidence>
<evidence type="ECO:0000313" key="2">
    <source>
        <dbReference type="EMBL" id="TKA47996.1"/>
    </source>
</evidence>
<feature type="region of interest" description="Disordered" evidence="1">
    <location>
        <begin position="76"/>
        <end position="100"/>
    </location>
</feature>
<dbReference type="OrthoDB" id="3646161at2759"/>
<gene>
    <name evidence="2" type="ORF">B0A54_01487</name>
</gene>
<organism evidence="2 3">
    <name type="scientific">Friedmanniomyces endolithicus</name>
    <dbReference type="NCBI Taxonomy" id="329885"/>
    <lineage>
        <taxon>Eukaryota</taxon>
        <taxon>Fungi</taxon>
        <taxon>Dikarya</taxon>
        <taxon>Ascomycota</taxon>
        <taxon>Pezizomycotina</taxon>
        <taxon>Dothideomycetes</taxon>
        <taxon>Dothideomycetidae</taxon>
        <taxon>Mycosphaerellales</taxon>
        <taxon>Teratosphaeriaceae</taxon>
        <taxon>Friedmanniomyces</taxon>
    </lineage>
</organism>